<dbReference type="EMBL" id="BSBI01000013">
    <property type="protein sequence ID" value="GLF98166.1"/>
    <property type="molecule type" value="Genomic_DNA"/>
</dbReference>
<name>A0ABQ5P7F6_9ACTN</name>
<evidence type="ECO:0000313" key="1">
    <source>
        <dbReference type="EMBL" id="GLF98166.1"/>
    </source>
</evidence>
<evidence type="ECO:0000313" key="2">
    <source>
        <dbReference type="Proteomes" id="UP001291653"/>
    </source>
</evidence>
<comment type="caution">
    <text evidence="1">The sequence shown here is derived from an EMBL/GenBank/DDBJ whole genome shotgun (WGS) entry which is preliminary data.</text>
</comment>
<dbReference type="Proteomes" id="UP001291653">
    <property type="component" value="Unassembled WGS sequence"/>
</dbReference>
<keyword evidence="2" id="KW-1185">Reference proteome</keyword>
<reference evidence="1 2" key="1">
    <citation type="submission" date="2022-10" db="EMBL/GenBank/DDBJ databases">
        <title>Draft genome sequence of Streptomyces sp. YSPA8.</title>
        <authorList>
            <person name="Moriuchi R."/>
            <person name="Dohra H."/>
            <person name="Yamamura H."/>
            <person name="Kodani S."/>
        </authorList>
    </citation>
    <scope>NUCLEOTIDE SEQUENCE [LARGE SCALE GENOMIC DNA]</scope>
    <source>
        <strain evidence="1 2">YSPA8</strain>
    </source>
</reference>
<dbReference type="RefSeq" id="WP_323450152.1">
    <property type="nucleotide sequence ID" value="NZ_BSBI01000013.1"/>
</dbReference>
<proteinExistence type="predicted"/>
<accession>A0ABQ5P7F6</accession>
<dbReference type="Pfam" id="PF09344">
    <property type="entry name" value="Cas_CT1975"/>
    <property type="match status" value="1"/>
</dbReference>
<sequence>MSVHLDLHALQTLPPSNINRDDLGSPKTATYGGVRRARVSSQSWKRAMREKFTTAGLVPAEDLAVRTRHGIGLLATSLCTLRPGLGKEAAAEIAEKVLTQATGASTDTAATRRKTTVTSAPPTKEILFLGHRQIDRLAALAAEGADDITAFLKTRTNATALTEAVRSADAVDIALFGRMIAAGDDLNVDAAVQVAHALAVHRTPVEADFFSAVDDLAHDTGAGMIGQREFTAPTLYRYASLTGPDLATNLTAYAGAMTVQTVTAAVVRVFAESLPSGSVTSYAHQTRPTVLIATVTGTPLSHAAAFETPVETAAGGYLPAAAARLAEHASALSAAYGDPAAVSWILTTDPRASEPLHALATRTATIGELADTAAAELAARTTTARAAA</sequence>
<organism evidence="1 2">
    <name type="scientific">Streptomyces yaizuensis</name>
    <dbReference type="NCBI Taxonomy" id="2989713"/>
    <lineage>
        <taxon>Bacteria</taxon>
        <taxon>Bacillati</taxon>
        <taxon>Actinomycetota</taxon>
        <taxon>Actinomycetes</taxon>
        <taxon>Kitasatosporales</taxon>
        <taxon>Streptomycetaceae</taxon>
        <taxon>Streptomyces</taxon>
    </lineage>
</organism>
<dbReference type="InterPro" id="IPR010148">
    <property type="entry name" value="CRISPR-assoc_prot_CT1975"/>
</dbReference>
<protein>
    <submittedName>
        <fullName evidence="1">Type I-E CRISPR-associated protein Cas7/Cse4/CasC</fullName>
    </submittedName>
</protein>
<dbReference type="NCBIfam" id="TIGR01869">
    <property type="entry name" value="casC_Cse4"/>
    <property type="match status" value="1"/>
</dbReference>
<gene>
    <name evidence="1" type="primary">cas7e</name>
    <name evidence="1" type="ORF">SYYSPA8_27735</name>
</gene>